<protein>
    <recommendedName>
        <fullName evidence="4">Phospholipid scramblase</fullName>
    </recommendedName>
</protein>
<comment type="caution">
    <text evidence="2">The sequence shown here is derived from an EMBL/GenBank/DDBJ whole genome shotgun (WGS) entry which is preliminary data.</text>
</comment>
<proteinExistence type="predicted"/>
<gene>
    <name evidence="2" type="ORF">AKO1_001107</name>
</gene>
<dbReference type="SUPFAM" id="SSF54518">
    <property type="entry name" value="Tubby C-terminal domain-like"/>
    <property type="match status" value="1"/>
</dbReference>
<dbReference type="EMBL" id="JAOPGA020001328">
    <property type="protein sequence ID" value="KAL0487275.1"/>
    <property type="molecule type" value="Genomic_DNA"/>
</dbReference>
<reference evidence="2 3" key="1">
    <citation type="submission" date="2024-03" db="EMBL/GenBank/DDBJ databases">
        <title>The Acrasis kona genome and developmental transcriptomes reveal deep origins of eukaryotic multicellular pathways.</title>
        <authorList>
            <person name="Sheikh S."/>
            <person name="Fu C.-J."/>
            <person name="Brown M.W."/>
            <person name="Baldauf S.L."/>
        </authorList>
    </citation>
    <scope>NUCLEOTIDE SEQUENCE [LARGE SCALE GENOMIC DNA]</scope>
    <source>
        <strain evidence="2 3">ATCC MYA-3509</strain>
    </source>
</reference>
<feature type="region of interest" description="Disordered" evidence="1">
    <location>
        <begin position="107"/>
        <end position="181"/>
    </location>
</feature>
<organism evidence="2 3">
    <name type="scientific">Acrasis kona</name>
    <dbReference type="NCBI Taxonomy" id="1008807"/>
    <lineage>
        <taxon>Eukaryota</taxon>
        <taxon>Discoba</taxon>
        <taxon>Heterolobosea</taxon>
        <taxon>Tetramitia</taxon>
        <taxon>Eutetramitia</taxon>
        <taxon>Acrasidae</taxon>
        <taxon>Acrasis</taxon>
    </lineage>
</organism>
<evidence type="ECO:0008006" key="4">
    <source>
        <dbReference type="Google" id="ProtNLM"/>
    </source>
</evidence>
<keyword evidence="3" id="KW-1185">Reference proteome</keyword>
<dbReference type="AlphaFoldDB" id="A0AAW2ZEQ2"/>
<evidence type="ECO:0000256" key="1">
    <source>
        <dbReference type="SAM" id="MobiDB-lite"/>
    </source>
</evidence>
<evidence type="ECO:0000313" key="3">
    <source>
        <dbReference type="Proteomes" id="UP001431209"/>
    </source>
</evidence>
<sequence>MYNTMSYQQSYQQSNNYQHSYAEEPNVFDDPFQYNQTIAQPHQPYQQQAQNYYRQPSFSDAQYTNAYPSQYDQYNAGPYYDNTQYKEPSPKQVWTQIEDKELDALFNAPSQPKVVPKATANTNNSMDFKPIPRTRTRSNSSPSAFGHPQESLKQASSKVRGIAPGAVSEAPTMRRSTTAFLDEAHVNTPTETRRFTFKCSYDDNNVYNIDILDADKSRVSRARLVLYSRIKMLDRNDKVTLFITREELHMRPTYAVQSNNGICMGVCTQRIKIGTVNKKFNYKLSNNTVLKMTGSYNGDFEIKKNGIVVATVHKGKNNGFDVNIRPNKTRDEHVFAMVLILLEKKFTKELK</sequence>
<evidence type="ECO:0000313" key="2">
    <source>
        <dbReference type="EMBL" id="KAL0487275.1"/>
    </source>
</evidence>
<name>A0AAW2ZEQ2_9EUKA</name>
<dbReference type="InterPro" id="IPR025659">
    <property type="entry name" value="Tubby-like_C"/>
</dbReference>
<accession>A0AAW2ZEQ2</accession>
<dbReference type="Proteomes" id="UP001431209">
    <property type="component" value="Unassembled WGS sequence"/>
</dbReference>